<name>G0MGD9_CAEBE</name>
<evidence type="ECO:0000313" key="2">
    <source>
        <dbReference type="EMBL" id="EGT56504.1"/>
    </source>
</evidence>
<accession>G0MGD9</accession>
<dbReference type="PANTHER" id="PTHR21503:SF8">
    <property type="entry name" value="F-BOX ASSOCIATED DOMAIN-CONTAINING PROTEIN-RELATED"/>
    <property type="match status" value="1"/>
</dbReference>
<dbReference type="OrthoDB" id="28673at2759"/>
<organism evidence="3">
    <name type="scientific">Caenorhabditis brenneri</name>
    <name type="common">Nematode worm</name>
    <dbReference type="NCBI Taxonomy" id="135651"/>
    <lineage>
        <taxon>Eukaryota</taxon>
        <taxon>Metazoa</taxon>
        <taxon>Ecdysozoa</taxon>
        <taxon>Nematoda</taxon>
        <taxon>Chromadorea</taxon>
        <taxon>Rhabditida</taxon>
        <taxon>Rhabditina</taxon>
        <taxon>Rhabditomorpha</taxon>
        <taxon>Rhabditoidea</taxon>
        <taxon>Rhabditidae</taxon>
        <taxon>Peloderinae</taxon>
        <taxon>Caenorhabditis</taxon>
    </lineage>
</organism>
<proteinExistence type="predicted"/>
<dbReference type="PANTHER" id="PTHR21503">
    <property type="entry name" value="F-BOX-CONTAINING HYPOTHETICAL PROTEIN C.ELEGANS"/>
    <property type="match status" value="1"/>
</dbReference>
<dbReference type="OMA" id="ACYSINN"/>
<evidence type="ECO:0000259" key="1">
    <source>
        <dbReference type="Pfam" id="PF07735"/>
    </source>
</evidence>
<dbReference type="InParanoid" id="G0MGD9"/>
<dbReference type="InterPro" id="IPR012885">
    <property type="entry name" value="F-box_Sdz-33"/>
</dbReference>
<sequence length="357" mass="41930">MSSTFPIFRLPLVALRVVINHFHLNHLVIVSFCSQRAQRILRLLRKKNPKTCIEAKYSSMAEISLTDTNLRDLLPERPDEVSSRVQFSKVCLKEKSQLSEGDQKTEFVNVGAFLIPFSKSLNENEEVISNFYFEERFEGLKVMLEFFTWFFETSIFKSLLNSHMYPDQIRNFLDYVMTQQNSLDYCHVKCEKTSENEIQRILDVCNFVNIFVLDVRPTPEFQYLFTFERDSIAVLNGFWFNFDNLLQIDCRCCQIWGTKLTNLQMNQYLKRWISGSFEKLERLSVEMEVIDLGVLLADLNAVNFPEGEKRIYKNQCNRNVTIGYGFDIRRNDNTLATILHHGGNIVSKQFHMLVWPK</sequence>
<evidence type="ECO:0000313" key="3">
    <source>
        <dbReference type="Proteomes" id="UP000008068"/>
    </source>
</evidence>
<dbReference type="HOGENOM" id="CLU_028840_0_1_1"/>
<dbReference type="FunCoup" id="G0MGD9">
    <property type="interactions" value="1064"/>
</dbReference>
<reference evidence="3" key="1">
    <citation type="submission" date="2011-07" db="EMBL/GenBank/DDBJ databases">
        <authorList>
            <consortium name="Caenorhabditis brenneri Sequencing and Analysis Consortium"/>
            <person name="Wilson R.K."/>
        </authorList>
    </citation>
    <scope>NUCLEOTIDE SEQUENCE [LARGE SCALE GENOMIC DNA]</scope>
    <source>
        <strain evidence="3">PB2801</strain>
    </source>
</reference>
<dbReference type="Proteomes" id="UP000008068">
    <property type="component" value="Unassembled WGS sequence"/>
</dbReference>
<gene>
    <name evidence="2" type="ORF">CAEBREN_07626</name>
</gene>
<dbReference type="Pfam" id="PF07735">
    <property type="entry name" value="FBA_2"/>
    <property type="match status" value="1"/>
</dbReference>
<keyword evidence="3" id="KW-1185">Reference proteome</keyword>
<dbReference type="AlphaFoldDB" id="G0MGD9"/>
<feature type="domain" description="Sdz-33 F-box" evidence="1">
    <location>
        <begin position="221"/>
        <end position="285"/>
    </location>
</feature>
<dbReference type="EMBL" id="GL379793">
    <property type="protein sequence ID" value="EGT56504.1"/>
    <property type="molecule type" value="Genomic_DNA"/>
</dbReference>
<protein>
    <recommendedName>
        <fullName evidence="1">Sdz-33 F-box domain-containing protein</fullName>
    </recommendedName>
</protein>